<feature type="region of interest" description="Disordered" evidence="1">
    <location>
        <begin position="1"/>
        <end position="141"/>
    </location>
</feature>
<dbReference type="Proteomes" id="UP001066276">
    <property type="component" value="Chromosome 5"/>
</dbReference>
<name>A0AAV7S5V0_PLEWA</name>
<feature type="compositionally biased region" description="Basic and acidic residues" evidence="1">
    <location>
        <begin position="98"/>
        <end position="111"/>
    </location>
</feature>
<sequence length="141" mass="15135">MRTPVPAHCCTLKHSPEQSPAQTSQTRLKPETSPAKPEKARSKPRILTPTPQQEDLKERCPGGTVPAGPEEEVPGNPEVRVSLNTKEGLTMRAASNTEEEKPAENALKEDAGLQEDEAGGYSEVGNQSPRRPTATSVEGRG</sequence>
<comment type="caution">
    <text evidence="2">The sequence shown here is derived from an EMBL/GenBank/DDBJ whole genome shotgun (WGS) entry which is preliminary data.</text>
</comment>
<protein>
    <submittedName>
        <fullName evidence="2">Uncharacterized protein</fullName>
    </submittedName>
</protein>
<dbReference type="AlphaFoldDB" id="A0AAV7S5V0"/>
<evidence type="ECO:0000313" key="2">
    <source>
        <dbReference type="EMBL" id="KAJ1158358.1"/>
    </source>
</evidence>
<organism evidence="2 3">
    <name type="scientific">Pleurodeles waltl</name>
    <name type="common">Iberian ribbed newt</name>
    <dbReference type="NCBI Taxonomy" id="8319"/>
    <lineage>
        <taxon>Eukaryota</taxon>
        <taxon>Metazoa</taxon>
        <taxon>Chordata</taxon>
        <taxon>Craniata</taxon>
        <taxon>Vertebrata</taxon>
        <taxon>Euteleostomi</taxon>
        <taxon>Amphibia</taxon>
        <taxon>Batrachia</taxon>
        <taxon>Caudata</taxon>
        <taxon>Salamandroidea</taxon>
        <taxon>Salamandridae</taxon>
        <taxon>Pleurodelinae</taxon>
        <taxon>Pleurodeles</taxon>
    </lineage>
</organism>
<feature type="compositionally biased region" description="Low complexity" evidence="1">
    <location>
        <begin position="61"/>
        <end position="81"/>
    </location>
</feature>
<accession>A0AAV7S5V0</accession>
<proteinExistence type="predicted"/>
<feature type="compositionally biased region" description="Polar residues" evidence="1">
    <location>
        <begin position="17"/>
        <end position="27"/>
    </location>
</feature>
<dbReference type="EMBL" id="JANPWB010000009">
    <property type="protein sequence ID" value="KAJ1158358.1"/>
    <property type="molecule type" value="Genomic_DNA"/>
</dbReference>
<feature type="compositionally biased region" description="Polar residues" evidence="1">
    <location>
        <begin position="124"/>
        <end position="141"/>
    </location>
</feature>
<evidence type="ECO:0000313" key="3">
    <source>
        <dbReference type="Proteomes" id="UP001066276"/>
    </source>
</evidence>
<gene>
    <name evidence="2" type="ORF">NDU88_011049</name>
</gene>
<reference evidence="2" key="1">
    <citation type="journal article" date="2022" name="bioRxiv">
        <title>Sequencing and chromosome-scale assembly of the giantPleurodeles waltlgenome.</title>
        <authorList>
            <person name="Brown T."/>
            <person name="Elewa A."/>
            <person name="Iarovenko S."/>
            <person name="Subramanian E."/>
            <person name="Araus A.J."/>
            <person name="Petzold A."/>
            <person name="Susuki M."/>
            <person name="Suzuki K.-i.T."/>
            <person name="Hayashi T."/>
            <person name="Toyoda A."/>
            <person name="Oliveira C."/>
            <person name="Osipova E."/>
            <person name="Leigh N.D."/>
            <person name="Simon A."/>
            <person name="Yun M.H."/>
        </authorList>
    </citation>
    <scope>NUCLEOTIDE SEQUENCE</scope>
    <source>
        <strain evidence="2">20211129_DDA</strain>
        <tissue evidence="2">Liver</tissue>
    </source>
</reference>
<evidence type="ECO:0000256" key="1">
    <source>
        <dbReference type="SAM" id="MobiDB-lite"/>
    </source>
</evidence>
<keyword evidence="3" id="KW-1185">Reference proteome</keyword>